<feature type="transmembrane region" description="Helical" evidence="1">
    <location>
        <begin position="53"/>
        <end position="70"/>
    </location>
</feature>
<keyword evidence="3" id="KW-1185">Reference proteome</keyword>
<sequence length="164" mass="17736">MKTSEPTDMTLDAEALEELRPEQQLGKTCLVLAAVCLAAWFSNMVNGAPLLDALPGMLLLYVMVVVGLLIGRVMPFYLPSVAWVSLVSILATLPVMPGSEWVVAQLAEINFLAMVTPVLAYAGLTLTGREFAMFRQTGWKLILVAILVFFGTFVGSAFVANLLL</sequence>
<gene>
    <name evidence="2" type="ORF">LLY24_00905</name>
</gene>
<feature type="transmembrane region" description="Helical" evidence="1">
    <location>
        <begin position="141"/>
        <end position="163"/>
    </location>
</feature>
<evidence type="ECO:0000313" key="2">
    <source>
        <dbReference type="EMBL" id="MCS2607879.1"/>
    </source>
</evidence>
<dbReference type="EMBL" id="JAJISC010000001">
    <property type="protein sequence ID" value="MCS2607879.1"/>
    <property type="molecule type" value="Genomic_DNA"/>
</dbReference>
<evidence type="ECO:0000256" key="1">
    <source>
        <dbReference type="SAM" id="Phobius"/>
    </source>
</evidence>
<evidence type="ECO:0000313" key="3">
    <source>
        <dbReference type="Proteomes" id="UP001165542"/>
    </source>
</evidence>
<keyword evidence="1" id="KW-0812">Transmembrane</keyword>
<proteinExistence type="predicted"/>
<organism evidence="2 3">
    <name type="scientific">Halomonas dongshanensis</name>
    <dbReference type="NCBI Taxonomy" id="2890835"/>
    <lineage>
        <taxon>Bacteria</taxon>
        <taxon>Pseudomonadati</taxon>
        <taxon>Pseudomonadota</taxon>
        <taxon>Gammaproteobacteria</taxon>
        <taxon>Oceanospirillales</taxon>
        <taxon>Halomonadaceae</taxon>
        <taxon>Halomonas</taxon>
    </lineage>
</organism>
<keyword evidence="1" id="KW-0472">Membrane</keyword>
<evidence type="ECO:0008006" key="4">
    <source>
        <dbReference type="Google" id="ProtNLM"/>
    </source>
</evidence>
<feature type="transmembrane region" description="Helical" evidence="1">
    <location>
        <begin position="77"/>
        <end position="97"/>
    </location>
</feature>
<dbReference type="Proteomes" id="UP001165542">
    <property type="component" value="Unassembled WGS sequence"/>
</dbReference>
<comment type="caution">
    <text evidence="2">The sequence shown here is derived from an EMBL/GenBank/DDBJ whole genome shotgun (WGS) entry which is preliminary data.</text>
</comment>
<feature type="transmembrane region" description="Helical" evidence="1">
    <location>
        <begin position="109"/>
        <end position="129"/>
    </location>
</feature>
<reference evidence="2" key="1">
    <citation type="submission" date="2021-11" db="EMBL/GenBank/DDBJ databases">
        <title>Halomonas sp., isolated from a coastal aquaculture zone in Dongshan Bay.</title>
        <authorList>
            <person name="Lin W."/>
        </authorList>
    </citation>
    <scope>NUCLEOTIDE SEQUENCE</scope>
    <source>
        <strain evidence="2">Yzlin-01</strain>
    </source>
</reference>
<dbReference type="RefSeq" id="WP_259034387.1">
    <property type="nucleotide sequence ID" value="NZ_JAJISC010000001.1"/>
</dbReference>
<keyword evidence="1" id="KW-1133">Transmembrane helix</keyword>
<protein>
    <recommendedName>
        <fullName evidence="4">Permease</fullName>
    </recommendedName>
</protein>
<name>A0ABT2EB54_9GAMM</name>
<accession>A0ABT2EB54</accession>